<evidence type="ECO:0000256" key="6">
    <source>
        <dbReference type="ARBA" id="ARBA00022729"/>
    </source>
</evidence>
<comment type="subcellular location">
    <subcellularLocation>
        <location evidence="1">Cell membrane</location>
        <topology evidence="1">Single-pass type I membrane protein</topology>
    </subcellularLocation>
</comment>
<dbReference type="PROSITE" id="PS50011">
    <property type="entry name" value="PROTEIN_KINASE_DOM"/>
    <property type="match status" value="1"/>
</dbReference>
<dbReference type="PROSITE" id="PS51473">
    <property type="entry name" value="GNK2"/>
    <property type="match status" value="1"/>
</dbReference>
<feature type="domain" description="Gnk2-homologous" evidence="16">
    <location>
        <begin position="109"/>
        <end position="216"/>
    </location>
</feature>
<keyword evidence="10" id="KW-1133">Transmembrane helix</keyword>
<keyword evidence="12" id="KW-0675">Receptor</keyword>
<dbReference type="OrthoDB" id="687744at2759"/>
<evidence type="ECO:0000313" key="18">
    <source>
        <dbReference type="Proteomes" id="UP000636709"/>
    </source>
</evidence>
<dbReference type="InterPro" id="IPR038408">
    <property type="entry name" value="GNK2_sf"/>
</dbReference>
<keyword evidence="9" id="KW-0067">ATP-binding</keyword>
<evidence type="ECO:0000256" key="8">
    <source>
        <dbReference type="ARBA" id="ARBA00022741"/>
    </source>
</evidence>
<dbReference type="FunFam" id="1.10.510.10:FF:000240">
    <property type="entry name" value="Lectin-domain containing receptor kinase A4.3"/>
    <property type="match status" value="1"/>
</dbReference>
<evidence type="ECO:0000313" key="17">
    <source>
        <dbReference type="EMBL" id="KAF8711403.1"/>
    </source>
</evidence>
<evidence type="ECO:0000256" key="9">
    <source>
        <dbReference type="ARBA" id="ARBA00022840"/>
    </source>
</evidence>
<keyword evidence="4" id="KW-1003">Cell membrane</keyword>
<dbReference type="GO" id="GO:0002229">
    <property type="term" value="P:defense response to oomycetes"/>
    <property type="evidence" value="ECO:0007669"/>
    <property type="project" value="UniProtKB-ARBA"/>
</dbReference>
<dbReference type="SUPFAM" id="SSF56112">
    <property type="entry name" value="Protein kinase-like (PK-like)"/>
    <property type="match status" value="1"/>
</dbReference>
<reference evidence="17" key="1">
    <citation type="submission" date="2020-07" db="EMBL/GenBank/DDBJ databases">
        <title>Genome sequence and genetic diversity analysis of an under-domesticated orphan crop, white fonio (Digitaria exilis).</title>
        <authorList>
            <person name="Bennetzen J.L."/>
            <person name="Chen S."/>
            <person name="Ma X."/>
            <person name="Wang X."/>
            <person name="Yssel A.E.J."/>
            <person name="Chaluvadi S.R."/>
            <person name="Johnson M."/>
            <person name="Gangashetty P."/>
            <person name="Hamidou F."/>
            <person name="Sanogo M.D."/>
            <person name="Zwaenepoel A."/>
            <person name="Wallace J."/>
            <person name="Van De Peer Y."/>
            <person name="Van Deynze A."/>
        </authorList>
    </citation>
    <scope>NUCLEOTIDE SEQUENCE</scope>
    <source>
        <tissue evidence="17">Leaves</tissue>
    </source>
</reference>
<dbReference type="Pfam" id="PF00069">
    <property type="entry name" value="Pkinase"/>
    <property type="match status" value="1"/>
</dbReference>
<dbReference type="CDD" id="cd23509">
    <property type="entry name" value="Gnk2-like"/>
    <property type="match status" value="2"/>
</dbReference>
<name>A0A835EV61_9POAL</name>
<keyword evidence="13" id="KW-0325">Glycoprotein</keyword>
<dbReference type="InterPro" id="IPR011009">
    <property type="entry name" value="Kinase-like_dom_sf"/>
</dbReference>
<dbReference type="Gene3D" id="3.30.200.20">
    <property type="entry name" value="Phosphorylase Kinase, domain 1"/>
    <property type="match status" value="1"/>
</dbReference>
<keyword evidence="6 14" id="KW-0732">Signal</keyword>
<evidence type="ECO:0000256" key="13">
    <source>
        <dbReference type="ARBA" id="ARBA00023180"/>
    </source>
</evidence>
<dbReference type="SMART" id="SM00220">
    <property type="entry name" value="S_TKc"/>
    <property type="match status" value="1"/>
</dbReference>
<dbReference type="EMBL" id="JACEFO010001753">
    <property type="protein sequence ID" value="KAF8711403.1"/>
    <property type="molecule type" value="Genomic_DNA"/>
</dbReference>
<keyword evidence="18" id="KW-1185">Reference proteome</keyword>
<feature type="signal peptide" evidence="14">
    <location>
        <begin position="1"/>
        <end position="23"/>
    </location>
</feature>
<evidence type="ECO:0000256" key="3">
    <source>
        <dbReference type="ARBA" id="ARBA00010217"/>
    </source>
</evidence>
<dbReference type="GO" id="GO:0005886">
    <property type="term" value="C:plasma membrane"/>
    <property type="evidence" value="ECO:0007669"/>
    <property type="project" value="UniProtKB-SubCell"/>
</dbReference>
<organism evidence="17 18">
    <name type="scientific">Digitaria exilis</name>
    <dbReference type="NCBI Taxonomy" id="1010633"/>
    <lineage>
        <taxon>Eukaryota</taxon>
        <taxon>Viridiplantae</taxon>
        <taxon>Streptophyta</taxon>
        <taxon>Embryophyta</taxon>
        <taxon>Tracheophyta</taxon>
        <taxon>Spermatophyta</taxon>
        <taxon>Magnoliopsida</taxon>
        <taxon>Liliopsida</taxon>
        <taxon>Poales</taxon>
        <taxon>Poaceae</taxon>
        <taxon>PACMAD clade</taxon>
        <taxon>Panicoideae</taxon>
        <taxon>Panicodae</taxon>
        <taxon>Paniceae</taxon>
        <taxon>Anthephorinae</taxon>
        <taxon>Digitaria</taxon>
    </lineage>
</organism>
<dbReference type="Gene3D" id="3.30.430.20">
    <property type="entry name" value="Gnk2 domain, C-X8-C-X2-C motif"/>
    <property type="match status" value="2"/>
</dbReference>
<evidence type="ECO:0000259" key="15">
    <source>
        <dbReference type="PROSITE" id="PS50011"/>
    </source>
</evidence>
<evidence type="ECO:0000256" key="4">
    <source>
        <dbReference type="ARBA" id="ARBA00022475"/>
    </source>
</evidence>
<dbReference type="AlphaFoldDB" id="A0A835EV61"/>
<comment type="similarity">
    <text evidence="2">In the N-terminal section; belongs to the leguminous lectin family.</text>
</comment>
<feature type="chain" id="PRO_5032503163" evidence="14">
    <location>
        <begin position="24"/>
        <end position="509"/>
    </location>
</feature>
<keyword evidence="11" id="KW-0472">Membrane</keyword>
<evidence type="ECO:0000259" key="16">
    <source>
        <dbReference type="PROSITE" id="PS51473"/>
    </source>
</evidence>
<gene>
    <name evidence="17" type="ORF">HU200_029435</name>
</gene>
<dbReference type="Proteomes" id="UP000636709">
    <property type="component" value="Unassembled WGS sequence"/>
</dbReference>
<evidence type="ECO:0000256" key="5">
    <source>
        <dbReference type="ARBA" id="ARBA00022692"/>
    </source>
</evidence>
<keyword evidence="5" id="KW-0812">Transmembrane</keyword>
<evidence type="ECO:0000256" key="14">
    <source>
        <dbReference type="SAM" id="SignalP"/>
    </source>
</evidence>
<sequence length="509" mass="56891">MAPRDWCRLTMALFMLLIAGGDAIETLYIPPRTACPPEGGYFSSGSMFQVNADGLAHSLSMGAAVNGGFLNTSYGDPRDKSFGVIWCFADIGWAECKKCLERAPSYVDESPDHWYIEYVKPYVQNRVSVNMRNMMNQLIREAAMSPQQLAVANGSQLYNGPTGVYGLLQCRRDLTPEECTKCLSYQVQYLLENFRNNIAAYIKGVSCFSKYHPEPITFMVPPDKEFRNGTGPKGFSYDGRKEYESEVTIISRLRHRNLVKLIGWCHDNDELLLVYELMPNGSLDKHLYNPDNILPWKRRYDIVLGIGSALLYLHQECEQGVLHRDIKLSNVMLDGTFNAKLGDFGLARLVNHSRGTHTTEQLTGTMGYMDPDCAITGRFSTESDIYSFGVLLLEVACGRQPVLVTEDNTVIHLARRVSDMYGRGVILDAADCKLNGDLEEEQMMSVLVVGLWCTQQERSLRPSIRQAISVLRCEAPLPTLAAVAQLGSVPSFIVDDSTATTTTYLRSTI</sequence>
<evidence type="ECO:0000256" key="10">
    <source>
        <dbReference type="ARBA" id="ARBA00022989"/>
    </source>
</evidence>
<dbReference type="PANTHER" id="PTHR27007">
    <property type="match status" value="1"/>
</dbReference>
<dbReference type="InterPro" id="IPR000719">
    <property type="entry name" value="Prot_kinase_dom"/>
</dbReference>
<keyword evidence="8" id="KW-0547">Nucleotide-binding</keyword>
<dbReference type="InterPro" id="IPR008271">
    <property type="entry name" value="Ser/Thr_kinase_AS"/>
</dbReference>
<comment type="caution">
    <text evidence="17">The sequence shown here is derived from an EMBL/GenBank/DDBJ whole genome shotgun (WGS) entry which is preliminary data.</text>
</comment>
<dbReference type="Pfam" id="PF01657">
    <property type="entry name" value="Stress-antifung"/>
    <property type="match status" value="2"/>
</dbReference>
<dbReference type="Gene3D" id="1.10.510.10">
    <property type="entry name" value="Transferase(Phosphotransferase) domain 1"/>
    <property type="match status" value="1"/>
</dbReference>
<evidence type="ECO:0000256" key="1">
    <source>
        <dbReference type="ARBA" id="ARBA00004251"/>
    </source>
</evidence>
<feature type="domain" description="Protein kinase" evidence="15">
    <location>
        <begin position="151"/>
        <end position="480"/>
    </location>
</feature>
<accession>A0A835EV61</accession>
<evidence type="ECO:0000256" key="12">
    <source>
        <dbReference type="ARBA" id="ARBA00023170"/>
    </source>
</evidence>
<protein>
    <submittedName>
        <fullName evidence="17">Uncharacterized protein</fullName>
    </submittedName>
</protein>
<dbReference type="GO" id="GO:0004672">
    <property type="term" value="F:protein kinase activity"/>
    <property type="evidence" value="ECO:0007669"/>
    <property type="project" value="InterPro"/>
</dbReference>
<proteinExistence type="inferred from homology"/>
<dbReference type="InterPro" id="IPR050528">
    <property type="entry name" value="L-type_Lectin-RKs"/>
</dbReference>
<evidence type="ECO:0000256" key="7">
    <source>
        <dbReference type="ARBA" id="ARBA00022737"/>
    </source>
</evidence>
<evidence type="ECO:0000256" key="11">
    <source>
        <dbReference type="ARBA" id="ARBA00023136"/>
    </source>
</evidence>
<keyword evidence="7" id="KW-0677">Repeat</keyword>
<evidence type="ECO:0000256" key="2">
    <source>
        <dbReference type="ARBA" id="ARBA00008536"/>
    </source>
</evidence>
<dbReference type="PROSITE" id="PS00108">
    <property type="entry name" value="PROTEIN_KINASE_ST"/>
    <property type="match status" value="1"/>
</dbReference>
<dbReference type="GO" id="GO:0005524">
    <property type="term" value="F:ATP binding"/>
    <property type="evidence" value="ECO:0007669"/>
    <property type="project" value="UniProtKB-KW"/>
</dbReference>
<comment type="similarity">
    <text evidence="3">In the C-terminal section; belongs to the protein kinase superfamily. Ser/Thr protein kinase family.</text>
</comment>
<dbReference type="InterPro" id="IPR002902">
    <property type="entry name" value="GNK2"/>
</dbReference>